<dbReference type="EMBL" id="QRBI01000235">
    <property type="protein sequence ID" value="RMB91634.1"/>
    <property type="molecule type" value="Genomic_DNA"/>
</dbReference>
<name>A0A3M0IS11_HIRRU</name>
<feature type="domain" description="CFAP74 third Ig-like" evidence="3">
    <location>
        <begin position="877"/>
        <end position="989"/>
    </location>
</feature>
<dbReference type="InterPro" id="IPR056307">
    <property type="entry name" value="Ig-CFAP74_3rd"/>
</dbReference>
<dbReference type="STRING" id="333673.A0A3M0IS11"/>
<feature type="compositionally biased region" description="Acidic residues" evidence="1">
    <location>
        <begin position="61"/>
        <end position="81"/>
    </location>
</feature>
<dbReference type="Proteomes" id="UP000269221">
    <property type="component" value="Unassembled WGS sequence"/>
</dbReference>
<dbReference type="OrthoDB" id="545169at2759"/>
<evidence type="ECO:0000259" key="4">
    <source>
        <dbReference type="Pfam" id="PF24798"/>
    </source>
</evidence>
<comment type="caution">
    <text evidence="5">The sequence shown here is derived from an EMBL/GenBank/DDBJ whole genome shotgun (WGS) entry which is preliminary data.</text>
</comment>
<feature type="region of interest" description="Disordered" evidence="1">
    <location>
        <begin position="1610"/>
        <end position="1658"/>
    </location>
</feature>
<dbReference type="PANTHER" id="PTHR22538">
    <property type="entry name" value="CILIA- AND FLAGELLA-ASSOCIATED PROTEIN 74"/>
    <property type="match status" value="1"/>
</dbReference>
<evidence type="ECO:0000256" key="1">
    <source>
        <dbReference type="SAM" id="MobiDB-lite"/>
    </source>
</evidence>
<evidence type="ECO:0000313" key="5">
    <source>
        <dbReference type="EMBL" id="RMB91634.1"/>
    </source>
</evidence>
<keyword evidence="6" id="KW-1185">Reference proteome</keyword>
<feature type="compositionally biased region" description="Polar residues" evidence="1">
    <location>
        <begin position="492"/>
        <end position="501"/>
    </location>
</feature>
<dbReference type="InterPro" id="IPR056306">
    <property type="entry name" value="Ig-CFAP74_2nd"/>
</dbReference>
<accession>A0A3M0IS11</accession>
<feature type="region of interest" description="Disordered" evidence="1">
    <location>
        <begin position="1"/>
        <end position="89"/>
    </location>
</feature>
<proteinExistence type="predicted"/>
<evidence type="ECO:0008006" key="7">
    <source>
        <dbReference type="Google" id="ProtNLM"/>
    </source>
</evidence>
<feature type="region of interest" description="Disordered" evidence="1">
    <location>
        <begin position="736"/>
        <end position="802"/>
    </location>
</feature>
<feature type="domain" description="CFAP74 fourth Ig-like" evidence="4">
    <location>
        <begin position="995"/>
        <end position="1089"/>
    </location>
</feature>
<evidence type="ECO:0000259" key="2">
    <source>
        <dbReference type="Pfam" id="PF24770"/>
    </source>
</evidence>
<dbReference type="InterPro" id="IPR056310">
    <property type="entry name" value="Ig-CFAP74_4th"/>
</dbReference>
<dbReference type="Pfam" id="PF24798">
    <property type="entry name" value="Ig-CFAP74_4th"/>
    <property type="match status" value="1"/>
</dbReference>
<protein>
    <recommendedName>
        <fullName evidence="7">Cilia- and flagella-associated protein 74</fullName>
    </recommendedName>
</protein>
<feature type="compositionally biased region" description="Polar residues" evidence="1">
    <location>
        <begin position="1624"/>
        <end position="1658"/>
    </location>
</feature>
<evidence type="ECO:0000313" key="6">
    <source>
        <dbReference type="Proteomes" id="UP000269221"/>
    </source>
</evidence>
<sequence length="1658" mass="184399">MEDREVSYSEGEQQISPLVFLEEEEEKQEEEEEEEKEEREEEEEEEEKEEREEEKEKEREKEEEEEEQEEEGEQQEEEEKEDAAGQLPDFEEHWKEYELEEELGGGGKMENKDTSEDVGDDSDSSTQSSEHSLGNIGNIQPLKSADRICISASLRNLQLFDDMVREKELAVQKTSDMLSACRLQNKMLAKQLDHVDMEIEREEEAGNVAAVSRLQAVSSRLCVELETEKERELRLALTHKQNLLELWQIETEQRKYDILREQLQKDEEELQMQYQEKREVRIWKEKITALQAEGTRRTREKREEEARREREERNKKLLEDARRNREKAVCFLRQSMARIHEKNAKEEVKAQEHMERRIQAVLSLKTSITSNRERLQTLQILNKAKALEAKKEEMKMREAILAEGGNVIRETFLHKRQQENEKKKEAFRELQKSRKMEIVSRILQERASIHKQRKSQSPTKAIKPRGKLLDPLLQSGEAWQSEETCKHADGKISQSWRSPSACSLAGEGTAPQEESSEKRPQDVPWESGDEDTERDKTLLVPEFPGLWSLQYDLHKVPKAEDPTQLAIRTMRKQMAERRMEALQTGTLQKQTVPGQEHKSCAFHSKPSCIHFKDFDVGQTYKKKIVLTNVSYSVNYCRLVGISEWLKDFISIHFDPPGKMSSGMSCEFLVTFKPMLALDKELVDFGSLVVGETISRTISLTNSGALGTRFKVQTSAGATSTLRATVKTAPAVVVTLHSSARDPEEEGSTSLLAAEDPNQEQICAEPREEEVTPSAAQEPESSNATEQLGQGELNTRSDLDTNNADNVVELSPEEIPIEIMLGKVTEGEIGPFSSVKIPILFVPAVPGDVRAEFVIVFDNPDCKPLSFSAVGVSVDVPIWLPQPSVDLRICRYEGLYQDSVEVRSRATTTLRLKFEVCRELSKHMELLPKTGYIQPHSSFSAQLKFLPRQSLPEDAGSYFNAETGILEAPVTILIMDKAKKVNFTVHAIVTTSDLEISPAQINFGYCTIYEAVQANVILTNKSILPQEFGFVGLPEFIEVQPSDGFGTILPLESLTLDIIFKATKAKEYSFELTCRTEINRQFKLSCKAVGVHPPLELSHSLVQFAATALNSVSSATLDVLNSHVGGNPLTHAVPRIGTGDPAPVGPTSFEFHVPQDCPVSITPSVGTVLPGQKSSIRVSFSPALWDQHIREEAARRLGTAAVPGPGAQISSDPPQTPMGKKKKDSKKEPKKSSVSISRGQDGSRMSLAAVNSPNEPKPKELKPDPHNTLYLELHCPAVAPPVLIISDSGINAVDFGDVSVGTQNYSGFSVFSVSPTEGKIEAGMSQDFVVTFSPDHESLYYSDRLKVLLFGKQTAHEIQLKGAARDHPMFVEGGVPLDVPVESLAVTSPVAPQGALKGGPQEAVRSLLLLLEYVEGSAEPARAEITVGAIQSSVLPAKQAVEFSLDSGPELQRAGFELDGPRGALEPGQLQRIGVSWVPPADLQASLCSGNTCENSARLILLAVFLLLLCGVSASCIKFCCRKKRPPVESFPRHPCDLAGIGIDSDSTAHSTVTSYSSWQYPPSVQIPSVFVDMDKNTVSPPAYSLYAMDLPPSYDEAVQMGKQVARTNQKLNDNPEQVTPGGLNPSQSPPDTTNRDPATQANSEDANERTATGLTRFR</sequence>
<feature type="region of interest" description="Disordered" evidence="1">
    <location>
        <begin position="446"/>
        <end position="467"/>
    </location>
</feature>
<feature type="compositionally biased region" description="Basic and acidic residues" evidence="1">
    <location>
        <begin position="294"/>
        <end position="313"/>
    </location>
</feature>
<reference evidence="5 6" key="1">
    <citation type="submission" date="2018-07" db="EMBL/GenBank/DDBJ databases">
        <title>A high quality draft genome assembly of the barn swallow (H. rustica rustica).</title>
        <authorList>
            <person name="Formenti G."/>
            <person name="Chiara M."/>
            <person name="Poveda L."/>
            <person name="Francoijs K.-J."/>
            <person name="Bonisoli-Alquati A."/>
            <person name="Canova L."/>
            <person name="Gianfranceschi L."/>
            <person name="Horner D.S."/>
            <person name="Saino N."/>
        </authorList>
    </citation>
    <scope>NUCLEOTIDE SEQUENCE [LARGE SCALE GENOMIC DNA]</scope>
    <source>
        <strain evidence="5">Chelidonia</strain>
        <tissue evidence="5">Blood</tissue>
    </source>
</reference>
<feature type="compositionally biased region" description="Acidic residues" evidence="1">
    <location>
        <begin position="21"/>
        <end position="53"/>
    </location>
</feature>
<dbReference type="Pfam" id="PF24778">
    <property type="entry name" value="Ig-CFAP74_3rd"/>
    <property type="match status" value="1"/>
</dbReference>
<feature type="region of interest" description="Disordered" evidence="1">
    <location>
        <begin position="293"/>
        <end position="313"/>
    </location>
</feature>
<feature type="domain" description="CFAP74 second Ig-like" evidence="2">
    <location>
        <begin position="675"/>
        <end position="875"/>
    </location>
</feature>
<feature type="compositionally biased region" description="Polar residues" evidence="1">
    <location>
        <begin position="778"/>
        <end position="802"/>
    </location>
</feature>
<dbReference type="InterPro" id="IPR013783">
    <property type="entry name" value="Ig-like_fold"/>
</dbReference>
<dbReference type="Gene3D" id="2.60.40.10">
    <property type="entry name" value="Immunoglobulins"/>
    <property type="match status" value="3"/>
</dbReference>
<evidence type="ECO:0000259" key="3">
    <source>
        <dbReference type="Pfam" id="PF24778"/>
    </source>
</evidence>
<feature type="compositionally biased region" description="Basic and acidic residues" evidence="1">
    <location>
        <begin position="1255"/>
        <end position="1264"/>
    </location>
</feature>
<dbReference type="PANTHER" id="PTHR22538:SF0">
    <property type="entry name" value="CILIA- AND FLAGELLA-ASSOCIATED PROTEIN 74"/>
    <property type="match status" value="1"/>
</dbReference>
<organism evidence="5 6">
    <name type="scientific">Hirundo rustica rustica</name>
    <dbReference type="NCBI Taxonomy" id="333673"/>
    <lineage>
        <taxon>Eukaryota</taxon>
        <taxon>Metazoa</taxon>
        <taxon>Chordata</taxon>
        <taxon>Craniata</taxon>
        <taxon>Vertebrata</taxon>
        <taxon>Euteleostomi</taxon>
        <taxon>Archelosauria</taxon>
        <taxon>Archosauria</taxon>
        <taxon>Dinosauria</taxon>
        <taxon>Saurischia</taxon>
        <taxon>Theropoda</taxon>
        <taxon>Coelurosauria</taxon>
        <taxon>Aves</taxon>
        <taxon>Neognathae</taxon>
        <taxon>Neoaves</taxon>
        <taxon>Telluraves</taxon>
        <taxon>Australaves</taxon>
        <taxon>Passeriformes</taxon>
        <taxon>Sylvioidea</taxon>
        <taxon>Hirundinidae</taxon>
        <taxon>Hirundo</taxon>
    </lineage>
</organism>
<dbReference type="Pfam" id="PF14979">
    <property type="entry name" value="TMEM52"/>
    <property type="match status" value="1"/>
</dbReference>
<feature type="region of interest" description="Disordered" evidence="1">
    <location>
        <begin position="1199"/>
        <end position="1264"/>
    </location>
</feature>
<gene>
    <name evidence="5" type="ORF">DUI87_31863</name>
</gene>
<dbReference type="Pfam" id="PF24770">
    <property type="entry name" value="Ig-CFAP74_2"/>
    <property type="match status" value="1"/>
</dbReference>
<feature type="region of interest" description="Disordered" evidence="1">
    <location>
        <begin position="480"/>
        <end position="535"/>
    </location>
</feature>
<feature type="region of interest" description="Disordered" evidence="1">
    <location>
        <begin position="101"/>
        <end position="138"/>
    </location>
</feature>